<evidence type="ECO:0008006" key="4">
    <source>
        <dbReference type="Google" id="ProtNLM"/>
    </source>
</evidence>
<accession>A0A2S9XCG5</accession>
<name>A0A2S9XCG5_9BACT</name>
<sequence>MVPPKRQPNAKESASPEPRSVDALRVDLDQLELGSQPLVAGLSQAWVAEILSETDAIADGDGAVSLELTVQADRTVLVRGSLQLSYTVPCARCLEPALVDVGVETGELCVTFIPADRLRSWAEFSGAPEDEDEIEPLDASELDEIGYEGSIVDLRAFLAEQILLAYPMRALCSRGEACLGLCMRCGTNLNLAETAPDSCPGCGLALSANASAADEAADSPWKQALAKVKADDLS</sequence>
<protein>
    <recommendedName>
        <fullName evidence="4">DUF177 domain-containing protein</fullName>
    </recommendedName>
</protein>
<comment type="caution">
    <text evidence="2">The sequence shown here is derived from an EMBL/GenBank/DDBJ whole genome shotgun (WGS) entry which is preliminary data.</text>
</comment>
<dbReference type="InterPro" id="IPR003772">
    <property type="entry name" value="YceD"/>
</dbReference>
<reference evidence="2 3" key="1">
    <citation type="submission" date="2018-03" db="EMBL/GenBank/DDBJ databases">
        <title>Draft Genome Sequences of the Obligatory Marine Myxobacteria Enhygromyxa salina SWB005.</title>
        <authorList>
            <person name="Poehlein A."/>
            <person name="Moghaddam J.A."/>
            <person name="Harms H."/>
            <person name="Alanjari M."/>
            <person name="Koenig G.M."/>
            <person name="Daniel R."/>
            <person name="Schaeberle T.F."/>
        </authorList>
    </citation>
    <scope>NUCLEOTIDE SEQUENCE [LARGE SCALE GENOMIC DNA]</scope>
    <source>
        <strain evidence="2 3">SWB005</strain>
    </source>
</reference>
<organism evidence="2 3">
    <name type="scientific">Enhygromyxa salina</name>
    <dbReference type="NCBI Taxonomy" id="215803"/>
    <lineage>
        <taxon>Bacteria</taxon>
        <taxon>Pseudomonadati</taxon>
        <taxon>Myxococcota</taxon>
        <taxon>Polyangia</taxon>
        <taxon>Nannocystales</taxon>
        <taxon>Nannocystaceae</taxon>
        <taxon>Enhygromyxa</taxon>
    </lineage>
</organism>
<dbReference type="EMBL" id="PVNK01000278">
    <property type="protein sequence ID" value="PRP90546.1"/>
    <property type="molecule type" value="Genomic_DNA"/>
</dbReference>
<feature type="region of interest" description="Disordered" evidence="1">
    <location>
        <begin position="1"/>
        <end position="20"/>
    </location>
</feature>
<dbReference type="RefSeq" id="WP_106395520.1">
    <property type="nucleotide sequence ID" value="NZ_PVNK01000278.1"/>
</dbReference>
<gene>
    <name evidence="2" type="ORF">ENSA5_63490</name>
</gene>
<keyword evidence="3" id="KW-1185">Reference proteome</keyword>
<evidence type="ECO:0000256" key="1">
    <source>
        <dbReference type="SAM" id="MobiDB-lite"/>
    </source>
</evidence>
<dbReference type="AlphaFoldDB" id="A0A2S9XCG5"/>
<evidence type="ECO:0000313" key="3">
    <source>
        <dbReference type="Proteomes" id="UP000237968"/>
    </source>
</evidence>
<dbReference type="Pfam" id="PF02620">
    <property type="entry name" value="YceD"/>
    <property type="match status" value="1"/>
</dbReference>
<dbReference type="Proteomes" id="UP000237968">
    <property type="component" value="Unassembled WGS sequence"/>
</dbReference>
<evidence type="ECO:0000313" key="2">
    <source>
        <dbReference type="EMBL" id="PRP90546.1"/>
    </source>
</evidence>
<proteinExistence type="predicted"/>
<dbReference type="OrthoDB" id="9790372at2"/>